<dbReference type="InterPro" id="IPR036338">
    <property type="entry name" value="Aha1"/>
</dbReference>
<evidence type="ECO:0000256" key="2">
    <source>
        <dbReference type="SAM" id="MobiDB-lite"/>
    </source>
</evidence>
<proteinExistence type="inferred from homology"/>
<reference evidence="5 6" key="1">
    <citation type="submission" date="2019-09" db="EMBL/GenBank/DDBJ databases">
        <authorList>
            <consortium name="DOE Joint Genome Institute"/>
            <person name="Mondo S.J."/>
            <person name="Navarro-Mendoza M.I."/>
            <person name="Perez-Arques C."/>
            <person name="Panchal S."/>
            <person name="Nicolas F.E."/>
            <person name="Ganguly P."/>
            <person name="Pangilinan J."/>
            <person name="Grigoriev I."/>
            <person name="Heitman J."/>
            <person name="Sanya K."/>
            <person name="Garre V."/>
        </authorList>
    </citation>
    <scope>NUCLEOTIDE SEQUENCE [LARGE SCALE GENOMIC DNA]</scope>
    <source>
        <strain evidence="5 6">MU402</strain>
    </source>
</reference>
<organism evidence="5 6">
    <name type="scientific">Mucor circinelloides f. lusitanicus</name>
    <name type="common">Mucor racemosus var. lusitanicus</name>
    <dbReference type="NCBI Taxonomy" id="29924"/>
    <lineage>
        <taxon>Eukaryota</taxon>
        <taxon>Fungi</taxon>
        <taxon>Fungi incertae sedis</taxon>
        <taxon>Mucoromycota</taxon>
        <taxon>Mucoromycotina</taxon>
        <taxon>Mucoromycetes</taxon>
        <taxon>Mucorales</taxon>
        <taxon>Mucorineae</taxon>
        <taxon>Mucoraceae</taxon>
        <taxon>Mucor</taxon>
    </lineage>
</organism>
<evidence type="ECO:0000313" key="5">
    <source>
        <dbReference type="EMBL" id="KAF1801904.1"/>
    </source>
</evidence>
<keyword evidence="3" id="KW-1133">Transmembrane helix</keyword>
<dbReference type="EMBL" id="JAAECE010000004">
    <property type="protein sequence ID" value="KAF1801904.1"/>
    <property type="molecule type" value="Genomic_DNA"/>
</dbReference>
<dbReference type="GO" id="GO:0051087">
    <property type="term" value="F:protein-folding chaperone binding"/>
    <property type="evidence" value="ECO:0007669"/>
    <property type="project" value="InterPro"/>
</dbReference>
<dbReference type="InterPro" id="IPR015310">
    <property type="entry name" value="AHSA1-like_N"/>
</dbReference>
<name>A0A8H4F1W3_MUCCL</name>
<dbReference type="PANTHER" id="PTHR13009:SF22">
    <property type="entry name" value="LD43819P"/>
    <property type="match status" value="1"/>
</dbReference>
<accession>A0A8H4F1W3</accession>
<dbReference type="SUPFAM" id="SSF103111">
    <property type="entry name" value="Activator of Hsp90 ATPase, Aha1"/>
    <property type="match status" value="1"/>
</dbReference>
<comment type="similarity">
    <text evidence="1">Belongs to the AHA1 family.</text>
</comment>
<evidence type="ECO:0000259" key="4">
    <source>
        <dbReference type="SMART" id="SM01000"/>
    </source>
</evidence>
<feature type="transmembrane region" description="Helical" evidence="3">
    <location>
        <begin position="340"/>
        <end position="360"/>
    </location>
</feature>
<gene>
    <name evidence="5" type="ORF">FB192DRAFT_1100085</name>
</gene>
<dbReference type="AlphaFoldDB" id="A0A8H4F1W3"/>
<comment type="caution">
    <text evidence="5">The sequence shown here is derived from an EMBL/GenBank/DDBJ whole genome shotgun (WGS) entry which is preliminary data.</text>
</comment>
<dbReference type="Proteomes" id="UP000469890">
    <property type="component" value="Unassembled WGS sequence"/>
</dbReference>
<dbReference type="SMART" id="SM01000">
    <property type="entry name" value="Aha1_N"/>
    <property type="match status" value="1"/>
</dbReference>
<dbReference type="GO" id="GO:0001671">
    <property type="term" value="F:ATPase activator activity"/>
    <property type="evidence" value="ECO:0007669"/>
    <property type="project" value="InterPro"/>
</dbReference>
<sequence>MADMRNVNNWHWVNKDCRPWAKTYLTEKLVGTSATKDNTQVVITSLDECTGDVDLNQRKGKLLAIYDVALKMSWQGKLKDGSTAYGNITVPEVAYDTEIDDYVFNIQINSGSEDEIKRLIRSDLVPLLAEKLSRLTRDLVDQHSSDLYADKNSALSTPELVQRKNRSAAAAATPPSPATSRAAAEDKVVKTSIIEHSCDFTGATPREIYEALLDSQRAEIWSHGKVKMSKRIGSDFELFDGNVHGTLMQATPGKSIMQTWRLKNWPQGHFSTVTLTFKETQDGTTVKVNQVGVPVGQEEAIRKNWMGYYWNAIKDSLNKGQLQHLPIQNDPLLGLFDTKYLMLCVFMVVLIIAFTAYQVAPTIKV</sequence>
<keyword evidence="3" id="KW-0472">Membrane</keyword>
<dbReference type="InterPro" id="IPR013538">
    <property type="entry name" value="ASHA1/2-like_C"/>
</dbReference>
<dbReference type="PANTHER" id="PTHR13009">
    <property type="entry name" value="HEAT SHOCK PROTEIN 90 HSP90 CO-CHAPERONE AHA-1"/>
    <property type="match status" value="1"/>
</dbReference>
<dbReference type="Gene3D" id="3.15.10.20">
    <property type="entry name" value="Activator of Hsp90 ATPase Aha1, N-terminal domain"/>
    <property type="match status" value="1"/>
</dbReference>
<dbReference type="CDD" id="cd08892">
    <property type="entry name" value="SRPBCC_Aha1"/>
    <property type="match status" value="1"/>
</dbReference>
<keyword evidence="3" id="KW-0812">Transmembrane</keyword>
<dbReference type="Pfam" id="PF08327">
    <property type="entry name" value="AHSA1"/>
    <property type="match status" value="1"/>
</dbReference>
<dbReference type="GO" id="GO:0005829">
    <property type="term" value="C:cytosol"/>
    <property type="evidence" value="ECO:0007669"/>
    <property type="project" value="TreeGrafter"/>
</dbReference>
<feature type="domain" description="Activator of Hsp90 ATPase AHSA1-like N-terminal" evidence="4">
    <location>
        <begin position="14"/>
        <end position="145"/>
    </location>
</feature>
<evidence type="ECO:0000313" key="6">
    <source>
        <dbReference type="Proteomes" id="UP000469890"/>
    </source>
</evidence>
<dbReference type="Pfam" id="PF09229">
    <property type="entry name" value="Aha1_N"/>
    <property type="match status" value="1"/>
</dbReference>
<dbReference type="GO" id="GO:0006457">
    <property type="term" value="P:protein folding"/>
    <property type="evidence" value="ECO:0007669"/>
    <property type="project" value="TreeGrafter"/>
</dbReference>
<dbReference type="InterPro" id="IPR023393">
    <property type="entry name" value="START-like_dom_sf"/>
</dbReference>
<evidence type="ECO:0000256" key="3">
    <source>
        <dbReference type="SAM" id="Phobius"/>
    </source>
</evidence>
<feature type="compositionally biased region" description="Low complexity" evidence="2">
    <location>
        <begin position="167"/>
        <end position="182"/>
    </location>
</feature>
<dbReference type="Gene3D" id="3.30.530.20">
    <property type="match status" value="1"/>
</dbReference>
<evidence type="ECO:0000256" key="1">
    <source>
        <dbReference type="ARBA" id="ARBA00006817"/>
    </source>
</evidence>
<dbReference type="SUPFAM" id="SSF55961">
    <property type="entry name" value="Bet v1-like"/>
    <property type="match status" value="1"/>
</dbReference>
<feature type="region of interest" description="Disordered" evidence="2">
    <location>
        <begin position="161"/>
        <end position="184"/>
    </location>
</feature>
<protein>
    <submittedName>
        <fullName evidence="5">Activator of Hsp90 ATPase</fullName>
    </submittedName>
</protein>